<dbReference type="SMART" id="SM00028">
    <property type="entry name" value="TPR"/>
    <property type="match status" value="5"/>
</dbReference>
<dbReference type="InterPro" id="IPR011990">
    <property type="entry name" value="TPR-like_helical_dom_sf"/>
</dbReference>
<dbReference type="SUPFAM" id="SSF48452">
    <property type="entry name" value="TPR-like"/>
    <property type="match status" value="1"/>
</dbReference>
<dbReference type="EMBL" id="PYGF01000001">
    <property type="protein sequence ID" value="PSL07494.1"/>
    <property type="molecule type" value="Genomic_DNA"/>
</dbReference>
<feature type="repeat" description="TPR" evidence="3">
    <location>
        <begin position="21"/>
        <end position="54"/>
    </location>
</feature>
<dbReference type="RefSeq" id="WP_106565574.1">
    <property type="nucleotide sequence ID" value="NZ_JAUVYL010000007.1"/>
</dbReference>
<dbReference type="Pfam" id="PF13432">
    <property type="entry name" value="TPR_16"/>
    <property type="match status" value="1"/>
</dbReference>
<evidence type="ECO:0000313" key="5">
    <source>
        <dbReference type="Proteomes" id="UP000240708"/>
    </source>
</evidence>
<evidence type="ECO:0000256" key="1">
    <source>
        <dbReference type="ARBA" id="ARBA00022737"/>
    </source>
</evidence>
<keyword evidence="5" id="KW-1185">Reference proteome</keyword>
<dbReference type="Pfam" id="PF13181">
    <property type="entry name" value="TPR_8"/>
    <property type="match status" value="1"/>
</dbReference>
<dbReference type="Gene3D" id="1.25.40.10">
    <property type="entry name" value="Tetratricopeptide repeat domain"/>
    <property type="match status" value="2"/>
</dbReference>
<dbReference type="OrthoDB" id="9785181at2"/>
<reference evidence="4 5" key="1">
    <citation type="submission" date="2018-03" db="EMBL/GenBank/DDBJ databases">
        <title>Genomic Encyclopedia of Archaeal and Bacterial Type Strains, Phase II (KMG-II): from individual species to whole genera.</title>
        <authorList>
            <person name="Goeker M."/>
        </authorList>
    </citation>
    <scope>NUCLEOTIDE SEQUENCE [LARGE SCALE GENOMIC DNA]</scope>
    <source>
        <strain evidence="4 5">DSM 28057</strain>
    </source>
</reference>
<name>A0A2P8EDJ4_9BACT</name>
<evidence type="ECO:0000256" key="3">
    <source>
        <dbReference type="PROSITE-ProRule" id="PRU00339"/>
    </source>
</evidence>
<protein>
    <submittedName>
        <fullName evidence="4">Tetratricopeptide repeat protein</fullName>
    </submittedName>
</protein>
<proteinExistence type="predicted"/>
<gene>
    <name evidence="4" type="ORF">CLV48_101426</name>
</gene>
<keyword evidence="2 3" id="KW-0802">TPR repeat</keyword>
<comment type="caution">
    <text evidence="4">The sequence shown here is derived from an EMBL/GenBank/DDBJ whole genome shotgun (WGS) entry which is preliminary data.</text>
</comment>
<dbReference type="AlphaFoldDB" id="A0A2P8EDJ4"/>
<evidence type="ECO:0000313" key="4">
    <source>
        <dbReference type="EMBL" id="PSL07494.1"/>
    </source>
</evidence>
<dbReference type="InterPro" id="IPR050498">
    <property type="entry name" value="Ycf3"/>
</dbReference>
<accession>A0A2P8EDJ4</accession>
<keyword evidence="1" id="KW-0677">Repeat</keyword>
<dbReference type="InterPro" id="IPR019734">
    <property type="entry name" value="TPR_rpt"/>
</dbReference>
<dbReference type="PROSITE" id="PS51257">
    <property type="entry name" value="PROKAR_LIPOPROTEIN"/>
    <property type="match status" value="1"/>
</dbReference>
<dbReference type="Proteomes" id="UP000240708">
    <property type="component" value="Unassembled WGS sequence"/>
</dbReference>
<evidence type="ECO:0000256" key="2">
    <source>
        <dbReference type="ARBA" id="ARBA00022803"/>
    </source>
</evidence>
<feature type="repeat" description="TPR" evidence="3">
    <location>
        <begin position="55"/>
        <end position="88"/>
    </location>
</feature>
<dbReference type="PANTHER" id="PTHR44858:SF1">
    <property type="entry name" value="UDP-N-ACETYLGLUCOSAMINE--PEPTIDE N-ACETYLGLUCOSAMINYLTRANSFERASE SPINDLY-RELATED"/>
    <property type="match status" value="1"/>
</dbReference>
<feature type="repeat" description="TPR" evidence="3">
    <location>
        <begin position="123"/>
        <end position="156"/>
    </location>
</feature>
<organism evidence="4 5">
    <name type="scientific">Cecembia rubra</name>
    <dbReference type="NCBI Taxonomy" id="1485585"/>
    <lineage>
        <taxon>Bacteria</taxon>
        <taxon>Pseudomonadati</taxon>
        <taxon>Bacteroidota</taxon>
        <taxon>Cytophagia</taxon>
        <taxon>Cytophagales</taxon>
        <taxon>Cyclobacteriaceae</taxon>
        <taxon>Cecembia</taxon>
    </lineage>
</organism>
<dbReference type="PANTHER" id="PTHR44858">
    <property type="entry name" value="TETRATRICOPEPTIDE REPEAT PROTEIN 6"/>
    <property type="match status" value="1"/>
</dbReference>
<sequence length="200" mass="22878">MRVIQWGFASLIGIMFLFSCSNKEYNKGDAFFTQGAYEEAIAAYDGFLASNPRNVKALYNRGRAYEELGQFENAERDFLNALEQDRKNTQILLSLSNIYQKQKRHSNALLYAEYAVEVPGAPAMAYFMKGRAMHQLGNTNEAYKEYSTAIKMDKDFGMAYYYRGMLKLATDRKKSGCDDLRAALKLNYNEANEAINKYCN</sequence>
<dbReference type="PROSITE" id="PS50005">
    <property type="entry name" value="TPR"/>
    <property type="match status" value="3"/>
</dbReference>